<dbReference type="KEGG" id="beg:INE88_02380"/>
<evidence type="ECO:0008006" key="4">
    <source>
        <dbReference type="Google" id="ProtNLM"/>
    </source>
</evidence>
<evidence type="ECO:0000256" key="1">
    <source>
        <dbReference type="SAM" id="Phobius"/>
    </source>
</evidence>
<feature type="transmembrane region" description="Helical" evidence="1">
    <location>
        <begin position="43"/>
        <end position="66"/>
    </location>
</feature>
<protein>
    <recommendedName>
        <fullName evidence="4">Transmembrane protein</fullName>
    </recommendedName>
</protein>
<reference evidence="2" key="1">
    <citation type="journal article" date="2021" name="PLoS Genet.">
        <title>Mobile Type VI secretion system loci of the gut Bacteroidales display extensive intra-ecosystem transfer, multi-species spread and geographical clustering.</title>
        <authorList>
            <person name="Garcia-Bayona L."/>
            <person name="Coyne M.J."/>
            <person name="Comstock L.E."/>
        </authorList>
    </citation>
    <scope>NUCLEOTIDE SEQUENCE</scope>
    <source>
        <strain evidence="2">CL11T00C20</strain>
    </source>
</reference>
<dbReference type="EMBL" id="CP072227">
    <property type="protein sequence ID" value="QUT45558.1"/>
    <property type="molecule type" value="Genomic_DNA"/>
</dbReference>
<keyword evidence="1" id="KW-0812">Transmembrane</keyword>
<evidence type="ECO:0000313" key="2">
    <source>
        <dbReference type="EMBL" id="QUT45558.1"/>
    </source>
</evidence>
<keyword evidence="1" id="KW-1133">Transmembrane helix</keyword>
<keyword evidence="1" id="KW-0472">Membrane</keyword>
<organism evidence="2 3">
    <name type="scientific">Bacteroides eggerthii</name>
    <dbReference type="NCBI Taxonomy" id="28111"/>
    <lineage>
        <taxon>Bacteria</taxon>
        <taxon>Pseudomonadati</taxon>
        <taxon>Bacteroidota</taxon>
        <taxon>Bacteroidia</taxon>
        <taxon>Bacteroidales</taxon>
        <taxon>Bacteroidaceae</taxon>
        <taxon>Bacteroides</taxon>
    </lineage>
</organism>
<accession>A0A975KGK6</accession>
<dbReference type="Proteomes" id="UP000679226">
    <property type="component" value="Chromosome"/>
</dbReference>
<gene>
    <name evidence="2" type="ORF">INE88_02380</name>
</gene>
<evidence type="ECO:0000313" key="3">
    <source>
        <dbReference type="Proteomes" id="UP000679226"/>
    </source>
</evidence>
<sequence>METVDERLKREATSYPSRVRERRMFFIFVYSFPLTLVDREAGLFFHPLFHIPFIYYITRTFFILYIY</sequence>
<proteinExistence type="predicted"/>
<dbReference type="AlphaFoldDB" id="A0A975KGK6"/>
<name>A0A975KGK6_9BACE</name>